<name>A0AAV6S8A3_SOLSE</name>
<gene>
    <name evidence="1" type="ORF">JOB18_018084</name>
</gene>
<dbReference type="Proteomes" id="UP000693946">
    <property type="component" value="Linkage Group LG14"/>
</dbReference>
<evidence type="ECO:0000313" key="2">
    <source>
        <dbReference type="Proteomes" id="UP000693946"/>
    </source>
</evidence>
<reference evidence="1 2" key="1">
    <citation type="journal article" date="2021" name="Sci. Rep.">
        <title>Chromosome anchoring in Senegalese sole (Solea senegalensis) reveals sex-associated markers and genome rearrangements in flatfish.</title>
        <authorList>
            <person name="Guerrero-Cozar I."/>
            <person name="Gomez-Garrido J."/>
            <person name="Berbel C."/>
            <person name="Martinez-Blanch J.F."/>
            <person name="Alioto T."/>
            <person name="Claros M.G."/>
            <person name="Gagnaire P.A."/>
            <person name="Manchado M."/>
        </authorList>
    </citation>
    <scope>NUCLEOTIDE SEQUENCE [LARGE SCALE GENOMIC DNA]</scope>
    <source>
        <strain evidence="1">Sse05_10M</strain>
    </source>
</reference>
<comment type="caution">
    <text evidence="1">The sequence shown here is derived from an EMBL/GenBank/DDBJ whole genome shotgun (WGS) entry which is preliminary data.</text>
</comment>
<protein>
    <submittedName>
        <fullName evidence="1">Uncharacterized protein</fullName>
    </submittedName>
</protein>
<sequence length="87" mass="10074">MSWLESRRDSLPLVHQAVRRRFSGPLLLPPLRRRHSCQEHTRLSTAHGVPLDQLEVLYRRALASHDEHWLIVVQSSGNPIRLDSSCM</sequence>
<dbReference type="AlphaFoldDB" id="A0AAV6S8A3"/>
<dbReference type="EMBL" id="JAGKHQ010000006">
    <property type="protein sequence ID" value="KAG7513843.1"/>
    <property type="molecule type" value="Genomic_DNA"/>
</dbReference>
<evidence type="ECO:0000313" key="1">
    <source>
        <dbReference type="EMBL" id="KAG7513843.1"/>
    </source>
</evidence>
<keyword evidence="2" id="KW-1185">Reference proteome</keyword>
<accession>A0AAV6S8A3</accession>
<organism evidence="1 2">
    <name type="scientific">Solea senegalensis</name>
    <name type="common">Senegalese sole</name>
    <dbReference type="NCBI Taxonomy" id="28829"/>
    <lineage>
        <taxon>Eukaryota</taxon>
        <taxon>Metazoa</taxon>
        <taxon>Chordata</taxon>
        <taxon>Craniata</taxon>
        <taxon>Vertebrata</taxon>
        <taxon>Euteleostomi</taxon>
        <taxon>Actinopterygii</taxon>
        <taxon>Neopterygii</taxon>
        <taxon>Teleostei</taxon>
        <taxon>Neoteleostei</taxon>
        <taxon>Acanthomorphata</taxon>
        <taxon>Carangaria</taxon>
        <taxon>Pleuronectiformes</taxon>
        <taxon>Pleuronectoidei</taxon>
        <taxon>Soleidae</taxon>
        <taxon>Solea</taxon>
    </lineage>
</organism>
<proteinExistence type="predicted"/>